<gene>
    <name evidence="2" type="ORF">NBG84_37380</name>
</gene>
<keyword evidence="3" id="KW-1185">Reference proteome</keyword>
<evidence type="ECO:0000256" key="1">
    <source>
        <dbReference type="SAM" id="MobiDB-lite"/>
    </source>
</evidence>
<dbReference type="EMBL" id="JAMQAW010000093">
    <property type="protein sequence ID" value="MCM2393880.1"/>
    <property type="molecule type" value="Genomic_DNA"/>
</dbReference>
<comment type="caution">
    <text evidence="2">The sequence shown here is derived from an EMBL/GenBank/DDBJ whole genome shotgun (WGS) entry which is preliminary data.</text>
</comment>
<evidence type="ECO:0000313" key="2">
    <source>
        <dbReference type="EMBL" id="MCM2393880.1"/>
    </source>
</evidence>
<dbReference type="RefSeq" id="WP_250924171.1">
    <property type="nucleotide sequence ID" value="NZ_JAMQAW010000093.1"/>
</dbReference>
<protein>
    <recommendedName>
        <fullName evidence="4">Secreted protein</fullName>
    </recommendedName>
</protein>
<evidence type="ECO:0000313" key="3">
    <source>
        <dbReference type="Proteomes" id="UP001431429"/>
    </source>
</evidence>
<feature type="region of interest" description="Disordered" evidence="1">
    <location>
        <begin position="30"/>
        <end position="71"/>
    </location>
</feature>
<accession>A0ABT0V1X6</accession>
<proteinExistence type="predicted"/>
<dbReference type="Proteomes" id="UP001431429">
    <property type="component" value="Unassembled WGS sequence"/>
</dbReference>
<reference evidence="2" key="1">
    <citation type="submission" date="2022-06" db="EMBL/GenBank/DDBJ databases">
        <title>Genome public.</title>
        <authorList>
            <person name="Sun Q."/>
        </authorList>
    </citation>
    <scope>NUCLEOTIDE SEQUENCE</scope>
    <source>
        <strain evidence="2">CWNU-1</strain>
    </source>
</reference>
<dbReference type="PROSITE" id="PS51257">
    <property type="entry name" value="PROKAR_LIPOPROTEIN"/>
    <property type="match status" value="1"/>
</dbReference>
<organism evidence="2 3">
    <name type="scientific">Streptomyces albipurpureus</name>
    <dbReference type="NCBI Taxonomy" id="2897419"/>
    <lineage>
        <taxon>Bacteria</taxon>
        <taxon>Bacillati</taxon>
        <taxon>Actinomycetota</taxon>
        <taxon>Actinomycetes</taxon>
        <taxon>Kitasatosporales</taxon>
        <taxon>Streptomycetaceae</taxon>
        <taxon>Streptomyces</taxon>
    </lineage>
</organism>
<sequence length="271" mass="28518">MAYRRALPALCGVLACGLLWTGCSGERVDKPPETQGAGASSAASRGASSAPAPGPSGPAFDPDPARAPTTEAAARKLAEAVVAGPELWGPGFVKRTPFLSPPGYWPVLDDSCVWQGGTRPSGVLYSLTSYSELPPADGKGPLRVAATVTVHRDAKGAEWEMADTLEEALRCPDQKLRDGERVSQLMSLGAVYGTGGNFTAEDSIAEIGKYHNDTVAGSQEYGWFQSRLGQVTVAIVTKGAEGRTPEDINTSRVEALVGMMNRLEKQLEAAR</sequence>
<name>A0ABT0V1X6_9ACTN</name>
<evidence type="ECO:0008006" key="4">
    <source>
        <dbReference type="Google" id="ProtNLM"/>
    </source>
</evidence>
<feature type="compositionally biased region" description="Low complexity" evidence="1">
    <location>
        <begin position="36"/>
        <end position="71"/>
    </location>
</feature>